<dbReference type="InterPro" id="IPR036465">
    <property type="entry name" value="vWFA_dom_sf"/>
</dbReference>
<accession>A0A2Z4FHD3</accession>
<evidence type="ECO:0008006" key="3">
    <source>
        <dbReference type="Google" id="ProtNLM"/>
    </source>
</evidence>
<sequence length="578" mass="61565">MRKMIDKNGLESSWFKSGSTGGVRRLSVALATLGAVGAFAFGAAGCDTAAQISFSSRTFQEIHSSGFTAAPGTCGGVSGGEMKARFVLVDNKNAPIMVGDAIDRPSSGSSAVELDSNSVAFSDGALMEVTPGACDDGGSCPSSSIGFQCKDAPNLQGAPGGQSLKSCQIPEDGLSVAAAASGVEFVSDTTNDQVYGILMENSGGLKGWSLPGTTEAWDANGNGVVGDPDDLPAFGVLYGDTIASDPRNKRVQGVVNAYTRWVYAYQLARKTKRKTYFGLWSFNDSEFKPTSHIENVGRPGFPWASESTPITGAISDYQNSAINDRSRANVYEAALALLNGPYSDQAMTDLGVASPATVDKVLVMFVDGYDDMRENDNSDIDKVVDAAAANNVRIFIVHVDPAFQEPHQIREDPEYWKGQTPCTDDSTCKNYETCRNPKGYGTGVGTEVEKPEGFDNTYCLPARDENGRVGPIEDYSRLACATEGGYMYSPSIDSVVRNMDWTPYALDGLWEATVTSATMNRKGDLAGMPLKIHADMGVTVAGKSRNYPFTQMGRPNNVDANATIDAFDTRGVIFVADE</sequence>
<dbReference type="KEGG" id="bsed:DN745_01390"/>
<evidence type="ECO:0000313" key="2">
    <source>
        <dbReference type="Proteomes" id="UP000249799"/>
    </source>
</evidence>
<dbReference type="EMBL" id="CP030032">
    <property type="protein sequence ID" value="AWV88056.1"/>
    <property type="molecule type" value="Genomic_DNA"/>
</dbReference>
<dbReference type="Gene3D" id="3.40.50.410">
    <property type="entry name" value="von Willebrand factor, type A domain"/>
    <property type="match status" value="1"/>
</dbReference>
<proteinExistence type="predicted"/>
<protein>
    <recommendedName>
        <fullName evidence="3">VWFA domain-containing protein</fullName>
    </recommendedName>
</protein>
<name>A0A2Z4FHD3_9DELT</name>
<organism evidence="1 2">
    <name type="scientific">Bradymonas sediminis</name>
    <dbReference type="NCBI Taxonomy" id="1548548"/>
    <lineage>
        <taxon>Bacteria</taxon>
        <taxon>Deltaproteobacteria</taxon>
        <taxon>Bradymonadales</taxon>
        <taxon>Bradymonadaceae</taxon>
        <taxon>Bradymonas</taxon>
    </lineage>
</organism>
<dbReference type="Proteomes" id="UP000249799">
    <property type="component" value="Chromosome"/>
</dbReference>
<reference evidence="1 2" key="1">
    <citation type="submission" date="2018-06" db="EMBL/GenBank/DDBJ databases">
        <title>Lujinxingia sediminis gen. nov. sp. nov., a new facultative anaerobic member of the class Deltaproteobacteria, and proposal of Lujinxingaceae fam. nov.</title>
        <authorList>
            <person name="Guo L.-Y."/>
            <person name="Li C.-M."/>
            <person name="Wang S."/>
            <person name="Du Z.-J."/>
        </authorList>
    </citation>
    <scope>NUCLEOTIDE SEQUENCE [LARGE SCALE GENOMIC DNA]</scope>
    <source>
        <strain evidence="1 2">FA350</strain>
    </source>
</reference>
<gene>
    <name evidence="1" type="ORF">DN745_01390</name>
</gene>
<evidence type="ECO:0000313" key="1">
    <source>
        <dbReference type="EMBL" id="AWV88056.1"/>
    </source>
</evidence>
<dbReference type="SUPFAM" id="SSF53300">
    <property type="entry name" value="vWA-like"/>
    <property type="match status" value="1"/>
</dbReference>
<keyword evidence="2" id="KW-1185">Reference proteome</keyword>
<dbReference type="OrthoDB" id="5526324at2"/>
<dbReference type="AlphaFoldDB" id="A0A2Z4FHD3"/>